<dbReference type="GO" id="GO:0005179">
    <property type="term" value="F:hormone activity"/>
    <property type="evidence" value="ECO:0007669"/>
    <property type="project" value="UniProtKB-KW"/>
</dbReference>
<sequence>MKKEKSFNDTVSPSRPISGDSTNAFRPIPTTPPRPISGGQCYSTNALRPAPTRPGKSRGGGHSFANENNELVEQAVNSSRKGDQYFVTGYRDDFRPTASGHSPGVGQAIGKNAEPNA</sequence>
<evidence type="ECO:0000313" key="9">
    <source>
        <dbReference type="EMBL" id="GMN30038.1"/>
    </source>
</evidence>
<keyword evidence="6" id="KW-0732">Signal</keyword>
<keyword evidence="7" id="KW-0379">Hydroxylation</keyword>
<name>A0AA88CPW4_FICCA</name>
<organism evidence="9 10">
    <name type="scientific">Ficus carica</name>
    <name type="common">Common fig</name>
    <dbReference type="NCBI Taxonomy" id="3494"/>
    <lineage>
        <taxon>Eukaryota</taxon>
        <taxon>Viridiplantae</taxon>
        <taxon>Streptophyta</taxon>
        <taxon>Embryophyta</taxon>
        <taxon>Tracheophyta</taxon>
        <taxon>Spermatophyta</taxon>
        <taxon>Magnoliopsida</taxon>
        <taxon>eudicotyledons</taxon>
        <taxon>Gunneridae</taxon>
        <taxon>Pentapetalae</taxon>
        <taxon>rosids</taxon>
        <taxon>fabids</taxon>
        <taxon>Rosales</taxon>
        <taxon>Moraceae</taxon>
        <taxon>Ficeae</taxon>
        <taxon>Ficus</taxon>
    </lineage>
</organism>
<evidence type="ECO:0000256" key="6">
    <source>
        <dbReference type="ARBA" id="ARBA00022729"/>
    </source>
</evidence>
<evidence type="ECO:0000256" key="2">
    <source>
        <dbReference type="ARBA" id="ARBA00008963"/>
    </source>
</evidence>
<accession>A0AA88CPW4</accession>
<dbReference type="AlphaFoldDB" id="A0AA88CPW4"/>
<evidence type="ECO:0000256" key="1">
    <source>
        <dbReference type="ARBA" id="ARBA00004271"/>
    </source>
</evidence>
<gene>
    <name evidence="9" type="ORF">TIFTF001_002669</name>
</gene>
<proteinExistence type="inferred from homology"/>
<keyword evidence="10" id="KW-1185">Reference proteome</keyword>
<comment type="caution">
    <text evidence="9">The sequence shown here is derived from an EMBL/GenBank/DDBJ whole genome shotgun (WGS) entry which is preliminary data.</text>
</comment>
<protein>
    <submittedName>
        <fullName evidence="9">Uncharacterized protein</fullName>
    </submittedName>
</protein>
<dbReference type="GO" id="GO:1902025">
    <property type="term" value="P:nitrate import"/>
    <property type="evidence" value="ECO:0007669"/>
    <property type="project" value="TreeGrafter"/>
</dbReference>
<keyword evidence="4" id="KW-0964">Secreted</keyword>
<dbReference type="EMBL" id="BTGU01000002">
    <property type="protein sequence ID" value="GMN30038.1"/>
    <property type="molecule type" value="Genomic_DNA"/>
</dbReference>
<evidence type="ECO:0000256" key="5">
    <source>
        <dbReference type="ARBA" id="ARBA00022702"/>
    </source>
</evidence>
<dbReference type="PANTHER" id="PTHR33348">
    <property type="entry name" value="PRECURSOR OF CEP5"/>
    <property type="match status" value="1"/>
</dbReference>
<dbReference type="PANTHER" id="PTHR33348:SF44">
    <property type="entry name" value="PRECURSOR OF CEP6"/>
    <property type="match status" value="1"/>
</dbReference>
<dbReference type="InterPro" id="IPR033250">
    <property type="entry name" value="CEP"/>
</dbReference>
<feature type="compositionally biased region" description="Polar residues" evidence="8">
    <location>
        <begin position="65"/>
        <end position="79"/>
    </location>
</feature>
<dbReference type="GO" id="GO:2000280">
    <property type="term" value="P:regulation of root development"/>
    <property type="evidence" value="ECO:0007669"/>
    <property type="project" value="TreeGrafter"/>
</dbReference>
<dbReference type="GO" id="GO:0006995">
    <property type="term" value="P:cellular response to nitrogen starvation"/>
    <property type="evidence" value="ECO:0007669"/>
    <property type="project" value="UniProtKB-ARBA"/>
</dbReference>
<comment type="similarity">
    <text evidence="2">Belongs to the C-terminally encoded plant signaling peptide (CEP) family.</text>
</comment>
<evidence type="ECO:0000256" key="8">
    <source>
        <dbReference type="SAM" id="MobiDB-lite"/>
    </source>
</evidence>
<dbReference type="Proteomes" id="UP001187192">
    <property type="component" value="Unassembled WGS sequence"/>
</dbReference>
<keyword evidence="3" id="KW-0052">Apoplast</keyword>
<evidence type="ECO:0000256" key="7">
    <source>
        <dbReference type="ARBA" id="ARBA00023278"/>
    </source>
</evidence>
<feature type="compositionally biased region" description="Polar residues" evidence="8">
    <location>
        <begin position="8"/>
        <end position="24"/>
    </location>
</feature>
<evidence type="ECO:0000256" key="4">
    <source>
        <dbReference type="ARBA" id="ARBA00022525"/>
    </source>
</evidence>
<evidence type="ECO:0000313" key="10">
    <source>
        <dbReference type="Proteomes" id="UP001187192"/>
    </source>
</evidence>
<feature type="region of interest" description="Disordered" evidence="8">
    <location>
        <begin position="1"/>
        <end position="117"/>
    </location>
</feature>
<dbReference type="GO" id="GO:0048046">
    <property type="term" value="C:apoplast"/>
    <property type="evidence" value="ECO:0007669"/>
    <property type="project" value="UniProtKB-SubCell"/>
</dbReference>
<comment type="subcellular location">
    <subcellularLocation>
        <location evidence="1">Secreted</location>
        <location evidence="1">Extracellular space</location>
        <location evidence="1">Apoplast</location>
    </subcellularLocation>
</comment>
<dbReference type="GO" id="GO:0048364">
    <property type="term" value="P:root development"/>
    <property type="evidence" value="ECO:0007669"/>
    <property type="project" value="InterPro"/>
</dbReference>
<evidence type="ECO:0000256" key="3">
    <source>
        <dbReference type="ARBA" id="ARBA00022523"/>
    </source>
</evidence>
<dbReference type="GO" id="GO:1901371">
    <property type="term" value="P:regulation of leaf morphogenesis"/>
    <property type="evidence" value="ECO:0007669"/>
    <property type="project" value="TreeGrafter"/>
</dbReference>
<keyword evidence="5" id="KW-0372">Hormone</keyword>
<reference evidence="9" key="1">
    <citation type="submission" date="2023-07" db="EMBL/GenBank/DDBJ databases">
        <title>draft genome sequence of fig (Ficus carica).</title>
        <authorList>
            <person name="Takahashi T."/>
            <person name="Nishimura K."/>
        </authorList>
    </citation>
    <scope>NUCLEOTIDE SEQUENCE</scope>
</reference>